<organism evidence="1 2">
    <name type="scientific">Gossypium tomentosum</name>
    <name type="common">Hawaiian cotton</name>
    <name type="synonym">Gossypium sandvicense</name>
    <dbReference type="NCBI Taxonomy" id="34277"/>
    <lineage>
        <taxon>Eukaryota</taxon>
        <taxon>Viridiplantae</taxon>
        <taxon>Streptophyta</taxon>
        <taxon>Embryophyta</taxon>
        <taxon>Tracheophyta</taxon>
        <taxon>Spermatophyta</taxon>
        <taxon>Magnoliopsida</taxon>
        <taxon>eudicotyledons</taxon>
        <taxon>Gunneridae</taxon>
        <taxon>Pentapetalae</taxon>
        <taxon>rosids</taxon>
        <taxon>malvids</taxon>
        <taxon>Malvales</taxon>
        <taxon>Malvaceae</taxon>
        <taxon>Malvoideae</taxon>
        <taxon>Gossypium</taxon>
    </lineage>
</organism>
<keyword evidence="2" id="KW-1185">Reference proteome</keyword>
<gene>
    <name evidence="1" type="ORF">ES332_A01G188000v1</name>
</gene>
<sequence length="33" mass="3865">MEKVMRKRWKGVEASLVEPSFSPFYPYASCLLN</sequence>
<dbReference type="EMBL" id="CM017610">
    <property type="protein sequence ID" value="TYI43717.1"/>
    <property type="molecule type" value="Genomic_DNA"/>
</dbReference>
<dbReference type="AlphaFoldDB" id="A0A5D2RS89"/>
<evidence type="ECO:0000313" key="1">
    <source>
        <dbReference type="EMBL" id="TYI43717.1"/>
    </source>
</evidence>
<evidence type="ECO:0000313" key="2">
    <source>
        <dbReference type="Proteomes" id="UP000322667"/>
    </source>
</evidence>
<dbReference type="Proteomes" id="UP000322667">
    <property type="component" value="Chromosome A01"/>
</dbReference>
<proteinExistence type="predicted"/>
<reference evidence="1 2" key="1">
    <citation type="submission" date="2019-07" db="EMBL/GenBank/DDBJ databases">
        <title>WGS assembly of Gossypium tomentosum.</title>
        <authorList>
            <person name="Chen Z.J."/>
            <person name="Sreedasyam A."/>
            <person name="Ando A."/>
            <person name="Song Q."/>
            <person name="De L."/>
            <person name="Hulse-Kemp A."/>
            <person name="Ding M."/>
            <person name="Ye W."/>
            <person name="Kirkbride R."/>
            <person name="Jenkins J."/>
            <person name="Plott C."/>
            <person name="Lovell J."/>
            <person name="Lin Y.-M."/>
            <person name="Vaughn R."/>
            <person name="Liu B."/>
            <person name="Li W."/>
            <person name="Simpson S."/>
            <person name="Scheffler B."/>
            <person name="Saski C."/>
            <person name="Grover C."/>
            <person name="Hu G."/>
            <person name="Conover J."/>
            <person name="Carlson J."/>
            <person name="Shu S."/>
            <person name="Boston L."/>
            <person name="Williams M."/>
            <person name="Peterson D."/>
            <person name="Mcgee K."/>
            <person name="Jones D."/>
            <person name="Wendel J."/>
            <person name="Stelly D."/>
            <person name="Grimwood J."/>
            <person name="Schmutz J."/>
        </authorList>
    </citation>
    <scope>NUCLEOTIDE SEQUENCE [LARGE SCALE GENOMIC DNA]</scope>
    <source>
        <strain evidence="1">7179.01</strain>
    </source>
</reference>
<accession>A0A5D2RS89</accession>
<protein>
    <submittedName>
        <fullName evidence="1">Uncharacterized protein</fullName>
    </submittedName>
</protein>
<name>A0A5D2RS89_GOSTO</name>